<organism evidence="1 2">
    <name type="scientific">Robbsia andropogonis</name>
    <dbReference type="NCBI Taxonomy" id="28092"/>
    <lineage>
        <taxon>Bacteria</taxon>
        <taxon>Pseudomonadati</taxon>
        <taxon>Pseudomonadota</taxon>
        <taxon>Betaproteobacteria</taxon>
        <taxon>Burkholderiales</taxon>
        <taxon>Burkholderiaceae</taxon>
        <taxon>Robbsia</taxon>
    </lineage>
</organism>
<feature type="non-terminal residue" evidence="1">
    <location>
        <position position="1"/>
    </location>
</feature>
<comment type="caution">
    <text evidence="1">The sequence shown here is derived from an EMBL/GenBank/DDBJ whole genome shotgun (WGS) entry which is preliminary data.</text>
</comment>
<dbReference type="AlphaFoldDB" id="A0A0F5JVM1"/>
<reference evidence="1 2" key="1">
    <citation type="submission" date="2015-03" db="EMBL/GenBank/DDBJ databases">
        <title>Draft Genome Sequence of Burkholderia andropogonis type strain ICMP2807, isolated from Sorghum bicolor.</title>
        <authorList>
            <person name="Lopes-Santos L."/>
            <person name="Castro D.B."/>
            <person name="Ottoboni L.M."/>
            <person name="Park D."/>
            <person name="Weirc B.S."/>
            <person name="Destefano S.A."/>
        </authorList>
    </citation>
    <scope>NUCLEOTIDE SEQUENCE [LARGE SCALE GENOMIC DNA]</scope>
    <source>
        <strain evidence="1 2">ICMP2807</strain>
    </source>
</reference>
<gene>
    <name evidence="1" type="ORF">WM40_20185</name>
</gene>
<evidence type="ECO:0000313" key="1">
    <source>
        <dbReference type="EMBL" id="KKB61916.1"/>
    </source>
</evidence>
<name>A0A0F5JVM1_9BURK</name>
<dbReference type="RefSeq" id="WP_046153794.1">
    <property type="nucleotide sequence ID" value="NZ_LAQU01000028.1"/>
</dbReference>
<keyword evidence="2" id="KW-1185">Reference proteome</keyword>
<dbReference type="EMBL" id="LAQU01000028">
    <property type="protein sequence ID" value="KKB61916.1"/>
    <property type="molecule type" value="Genomic_DNA"/>
</dbReference>
<sequence length="59" mass="6206">IIVCLIVYALLGLAGDLIVRWLENGCWTGVPRSTAADRRRGADRRVGAIAIASAACAPL</sequence>
<dbReference type="PATRIC" id="fig|28092.6.peg.4746"/>
<protein>
    <submittedName>
        <fullName evidence="1">Uncharacterized protein</fullName>
    </submittedName>
</protein>
<dbReference type="Proteomes" id="UP000033618">
    <property type="component" value="Unassembled WGS sequence"/>
</dbReference>
<proteinExistence type="predicted"/>
<dbReference type="STRING" id="28092.WM40_20185"/>
<accession>A0A0F5JVM1</accession>
<evidence type="ECO:0000313" key="2">
    <source>
        <dbReference type="Proteomes" id="UP000033618"/>
    </source>
</evidence>